<gene>
    <name evidence="1" type="ORF">MONAX_5E029939</name>
</gene>
<dbReference type="EMBL" id="CABDUW010002462">
    <property type="protein sequence ID" value="VTJ86902.1"/>
    <property type="molecule type" value="Genomic_DNA"/>
</dbReference>
<name>A0A5E4D0X5_MARMO</name>
<evidence type="ECO:0000313" key="1">
    <source>
        <dbReference type="EMBL" id="VTJ86902.1"/>
    </source>
</evidence>
<evidence type="ECO:0000313" key="2">
    <source>
        <dbReference type="Proteomes" id="UP000335636"/>
    </source>
</evidence>
<dbReference type="Proteomes" id="UP000335636">
    <property type="component" value="Unassembled WGS sequence"/>
</dbReference>
<reference evidence="1" key="1">
    <citation type="submission" date="2019-04" db="EMBL/GenBank/DDBJ databases">
        <authorList>
            <person name="Alioto T."/>
            <person name="Alioto T."/>
        </authorList>
    </citation>
    <scope>NUCLEOTIDE SEQUENCE [LARGE SCALE GENOMIC DNA]</scope>
</reference>
<proteinExistence type="predicted"/>
<accession>A0A5E4D0X5</accession>
<sequence length="64" mass="7028">MACGLSAFSSFATGPDWRLRPILALGALGRGGRAAGHEDRLRLREHLYLQALEPNSGRVWLLLL</sequence>
<dbReference type="AlphaFoldDB" id="A0A5E4D0X5"/>
<keyword evidence="2" id="KW-1185">Reference proteome</keyword>
<protein>
    <submittedName>
        <fullName evidence="1">Uncharacterized protein</fullName>
    </submittedName>
</protein>
<organism evidence="1 2">
    <name type="scientific">Marmota monax</name>
    <name type="common">Woodchuck</name>
    <dbReference type="NCBI Taxonomy" id="9995"/>
    <lineage>
        <taxon>Eukaryota</taxon>
        <taxon>Metazoa</taxon>
        <taxon>Chordata</taxon>
        <taxon>Craniata</taxon>
        <taxon>Vertebrata</taxon>
        <taxon>Euteleostomi</taxon>
        <taxon>Mammalia</taxon>
        <taxon>Eutheria</taxon>
        <taxon>Euarchontoglires</taxon>
        <taxon>Glires</taxon>
        <taxon>Rodentia</taxon>
        <taxon>Sciuromorpha</taxon>
        <taxon>Sciuridae</taxon>
        <taxon>Xerinae</taxon>
        <taxon>Marmotini</taxon>
        <taxon>Marmota</taxon>
    </lineage>
</organism>
<comment type="caution">
    <text evidence="1">The sequence shown here is derived from an EMBL/GenBank/DDBJ whole genome shotgun (WGS) entry which is preliminary data.</text>
</comment>